<dbReference type="eggNOG" id="COG4859">
    <property type="taxonomic scope" value="Bacteria"/>
</dbReference>
<evidence type="ECO:0000313" key="2">
    <source>
        <dbReference type="EMBL" id="ERL06143.1"/>
    </source>
</evidence>
<dbReference type="AlphaFoldDB" id="U2TIV6"/>
<sequence length="117" mass="12651">MANRDAAYGGFVVSDRVLEGAPIGYTWRERSRIPQLNGWTVYSVADDDDYVSEPANFQVVSASSLLACSPLAGALLEVFGAPYGTDLAWVYEEGVLTGFWDVARDRATTVPEILGGE</sequence>
<dbReference type="Proteomes" id="UP000016638">
    <property type="component" value="Unassembled WGS sequence"/>
</dbReference>
<dbReference type="InterPro" id="IPR018689">
    <property type="entry name" value="Imm33_dom"/>
</dbReference>
<dbReference type="RefSeq" id="WP_021727199.1">
    <property type="nucleotide sequence ID" value="NZ_AWEZ01000069.1"/>
</dbReference>
<accession>U2TIV6</accession>
<keyword evidence="3" id="KW-1185">Reference proteome</keyword>
<reference evidence="2 3" key="1">
    <citation type="submission" date="2013-08" db="EMBL/GenBank/DDBJ databases">
        <authorList>
            <person name="Durkin A.S."/>
            <person name="Haft D.R."/>
            <person name="McCorrison J."/>
            <person name="Torralba M."/>
            <person name="Gillis M."/>
            <person name="Haft D.H."/>
            <person name="Methe B."/>
            <person name="Sutton G."/>
            <person name="Nelson K.E."/>
        </authorList>
    </citation>
    <scope>NUCLEOTIDE SEQUENCE [LARGE SCALE GENOMIC DNA]</scope>
    <source>
        <strain evidence="2 3">F0195</strain>
    </source>
</reference>
<comment type="caution">
    <text evidence="2">The sequence shown here is derived from an EMBL/GenBank/DDBJ whole genome shotgun (WGS) entry which is preliminary data.</text>
</comment>
<proteinExistence type="predicted"/>
<gene>
    <name evidence="2" type="ORF">HMPREF1316_0625</name>
</gene>
<dbReference type="EMBL" id="AWEZ01000069">
    <property type="protein sequence ID" value="ERL06143.1"/>
    <property type="molecule type" value="Genomic_DNA"/>
</dbReference>
<evidence type="ECO:0000259" key="1">
    <source>
        <dbReference type="Pfam" id="PF09951"/>
    </source>
</evidence>
<organism evidence="2 3">
    <name type="scientific">Olsenella profusa F0195</name>
    <dbReference type="NCBI Taxonomy" id="1125712"/>
    <lineage>
        <taxon>Bacteria</taxon>
        <taxon>Bacillati</taxon>
        <taxon>Actinomycetota</taxon>
        <taxon>Coriobacteriia</taxon>
        <taxon>Coriobacteriales</taxon>
        <taxon>Atopobiaceae</taxon>
        <taxon>Olsenella</taxon>
    </lineage>
</organism>
<dbReference type="PATRIC" id="fig|1125712.3.peg.2284"/>
<feature type="domain" description="Immunity protein Imm33" evidence="1">
    <location>
        <begin position="12"/>
        <end position="88"/>
    </location>
</feature>
<dbReference type="Pfam" id="PF09951">
    <property type="entry name" value="Imm33"/>
    <property type="match status" value="1"/>
</dbReference>
<evidence type="ECO:0000313" key="3">
    <source>
        <dbReference type="Proteomes" id="UP000016638"/>
    </source>
</evidence>
<dbReference type="STRING" id="1125712.HMPREF1316_0625"/>
<name>U2TIV6_9ACTN</name>
<protein>
    <submittedName>
        <fullName evidence="2">PF09951 family protein</fullName>
    </submittedName>
</protein>